<evidence type="ECO:0000313" key="1">
    <source>
        <dbReference type="EMBL" id="KZT31942.1"/>
    </source>
</evidence>
<dbReference type="AlphaFoldDB" id="A0A165X8N9"/>
<dbReference type="Gene3D" id="3.80.10.10">
    <property type="entry name" value="Ribonuclease Inhibitor"/>
    <property type="match status" value="1"/>
</dbReference>
<reference evidence="1 2" key="1">
    <citation type="journal article" date="2016" name="Mol. Biol. Evol.">
        <title>Comparative Genomics of Early-Diverging Mushroom-Forming Fungi Provides Insights into the Origins of Lignocellulose Decay Capabilities.</title>
        <authorList>
            <person name="Nagy L.G."/>
            <person name="Riley R."/>
            <person name="Tritt A."/>
            <person name="Adam C."/>
            <person name="Daum C."/>
            <person name="Floudas D."/>
            <person name="Sun H."/>
            <person name="Yadav J.S."/>
            <person name="Pangilinan J."/>
            <person name="Larsson K.H."/>
            <person name="Matsuura K."/>
            <person name="Barry K."/>
            <person name="Labutti K."/>
            <person name="Kuo R."/>
            <person name="Ohm R.A."/>
            <person name="Bhattacharya S.S."/>
            <person name="Shirouzu T."/>
            <person name="Yoshinaga Y."/>
            <person name="Martin F.M."/>
            <person name="Grigoriev I.V."/>
            <person name="Hibbett D.S."/>
        </authorList>
    </citation>
    <scope>NUCLEOTIDE SEQUENCE [LARGE SCALE GENOMIC DNA]</scope>
    <source>
        <strain evidence="1 2">HHB10207 ss-3</strain>
    </source>
</reference>
<sequence length="344" mass="38864">MIILPAEICGYIVQSLVDHEPISELSPLQRQIENAIRERRTHSDTLLALCVVSKAWRAEVIPFIWYHLKLDLKASRSHWSYDPEVSERLVNILGLLKRSNSSHAPYIKVIYIDVRGHSPTAQQSSLSGTLASHVEEILSLSSRLRKLSLSFSESITPLLLQLNKLGFPHLSHLHLEVWDVSEEAAKHHLLSRFVTRQTRLRHISLYTYGSRNSYWLSAPDPERLSEVEHFVGHVAALTLVSACTNLKAVHIWAADEPRSPSKRDDLMRGLSLVGNPFQHVTCLAITPIELSDQPQIVLEKGVLQAIARAFPSLTDLGGLYANQDFVVRIYAIYTRRLRMVSPQA</sequence>
<keyword evidence="2" id="KW-1185">Reference proteome</keyword>
<evidence type="ECO:0008006" key="3">
    <source>
        <dbReference type="Google" id="ProtNLM"/>
    </source>
</evidence>
<proteinExistence type="predicted"/>
<name>A0A165X8N9_9AGAM</name>
<evidence type="ECO:0000313" key="2">
    <source>
        <dbReference type="Proteomes" id="UP000076798"/>
    </source>
</evidence>
<accession>A0A165X8N9</accession>
<dbReference type="EMBL" id="KV428421">
    <property type="protein sequence ID" value="KZT31942.1"/>
    <property type="molecule type" value="Genomic_DNA"/>
</dbReference>
<dbReference type="InterPro" id="IPR032675">
    <property type="entry name" value="LRR_dom_sf"/>
</dbReference>
<organism evidence="1 2">
    <name type="scientific">Sistotremastrum suecicum HHB10207 ss-3</name>
    <dbReference type="NCBI Taxonomy" id="1314776"/>
    <lineage>
        <taxon>Eukaryota</taxon>
        <taxon>Fungi</taxon>
        <taxon>Dikarya</taxon>
        <taxon>Basidiomycota</taxon>
        <taxon>Agaricomycotina</taxon>
        <taxon>Agaricomycetes</taxon>
        <taxon>Sistotremastrales</taxon>
        <taxon>Sistotremastraceae</taxon>
        <taxon>Sistotremastrum</taxon>
    </lineage>
</organism>
<protein>
    <recommendedName>
        <fullName evidence="3">F-box domain-containing protein</fullName>
    </recommendedName>
</protein>
<gene>
    <name evidence="1" type="ORF">SISSUDRAFT_1133423</name>
</gene>
<dbReference type="Proteomes" id="UP000076798">
    <property type="component" value="Unassembled WGS sequence"/>
</dbReference>